<organism evidence="2 3">
    <name type="scientific">Brevundimonas vesicularis</name>
    <name type="common">Pseudomonas vesicularis</name>
    <dbReference type="NCBI Taxonomy" id="41276"/>
    <lineage>
        <taxon>Bacteria</taxon>
        <taxon>Pseudomonadati</taxon>
        <taxon>Pseudomonadota</taxon>
        <taxon>Alphaproteobacteria</taxon>
        <taxon>Caulobacterales</taxon>
        <taxon>Caulobacteraceae</taxon>
        <taxon>Brevundimonas</taxon>
    </lineage>
</organism>
<dbReference type="InterPro" id="IPR011047">
    <property type="entry name" value="Quinoprotein_ADH-like_sf"/>
</dbReference>
<dbReference type="SMART" id="SM00564">
    <property type="entry name" value="PQQ"/>
    <property type="match status" value="6"/>
</dbReference>
<evidence type="ECO:0000313" key="2">
    <source>
        <dbReference type="EMBL" id="SPU53214.1"/>
    </source>
</evidence>
<evidence type="ECO:0000259" key="1">
    <source>
        <dbReference type="Pfam" id="PF13360"/>
    </source>
</evidence>
<keyword evidence="2" id="KW-0449">Lipoprotein</keyword>
<dbReference type="RefSeq" id="WP_112862233.1">
    <property type="nucleotide sequence ID" value="NZ_UAQP01000005.1"/>
</dbReference>
<dbReference type="InterPro" id="IPR015943">
    <property type="entry name" value="WD40/YVTN_repeat-like_dom_sf"/>
</dbReference>
<dbReference type="PROSITE" id="PS51257">
    <property type="entry name" value="PROKAR_LIPOPROTEIN"/>
    <property type="match status" value="1"/>
</dbReference>
<dbReference type="Pfam" id="PF13360">
    <property type="entry name" value="PQQ_2"/>
    <property type="match status" value="1"/>
</dbReference>
<dbReference type="Gene3D" id="2.130.10.10">
    <property type="entry name" value="YVTN repeat-like/Quinoprotein amine dehydrogenase"/>
    <property type="match status" value="1"/>
</dbReference>
<accession>A0A2X1BR89</accession>
<dbReference type="InterPro" id="IPR002372">
    <property type="entry name" value="PQQ_rpt_dom"/>
</dbReference>
<gene>
    <name evidence="2" type="primary">yfgL</name>
    <name evidence="2" type="ORF">NCTC11166_01367</name>
</gene>
<dbReference type="InterPro" id="IPR018391">
    <property type="entry name" value="PQQ_b-propeller_rpt"/>
</dbReference>
<dbReference type="PANTHER" id="PTHR34512">
    <property type="entry name" value="CELL SURFACE PROTEIN"/>
    <property type="match status" value="1"/>
</dbReference>
<dbReference type="EMBL" id="UAQP01000005">
    <property type="protein sequence ID" value="SPU53214.1"/>
    <property type="molecule type" value="Genomic_DNA"/>
</dbReference>
<proteinExistence type="predicted"/>
<dbReference type="SUPFAM" id="SSF50998">
    <property type="entry name" value="Quinoprotein alcohol dehydrogenase-like"/>
    <property type="match status" value="2"/>
</dbReference>
<dbReference type="Proteomes" id="UP000251186">
    <property type="component" value="Unassembled WGS sequence"/>
</dbReference>
<dbReference type="AlphaFoldDB" id="A0A2X1BR89"/>
<protein>
    <submittedName>
        <fullName evidence="2">Lipoprotein yfgL</fullName>
    </submittedName>
</protein>
<dbReference type="PANTHER" id="PTHR34512:SF30">
    <property type="entry name" value="OUTER MEMBRANE PROTEIN ASSEMBLY FACTOR BAMB"/>
    <property type="match status" value="1"/>
</dbReference>
<evidence type="ECO:0000313" key="3">
    <source>
        <dbReference type="Proteomes" id="UP000251186"/>
    </source>
</evidence>
<reference evidence="2 3" key="1">
    <citation type="submission" date="2018-06" db="EMBL/GenBank/DDBJ databases">
        <authorList>
            <consortium name="Pathogen Informatics"/>
            <person name="Doyle S."/>
        </authorList>
    </citation>
    <scope>NUCLEOTIDE SEQUENCE [LARGE SCALE GENOMIC DNA]</scope>
    <source>
        <strain evidence="2 3">NCTC11166</strain>
    </source>
</reference>
<sequence>MNRVLKVALICGVAATMASCGTVRRNLPFGLGGGKEDAGATASAGQRISVLEFEQSLSPSAALSGRDFFLPGPQAVTAWTQPGGTSENLVEHVIAAPNFQIAWKRGVGSGSAHVGNVMAPIVAADGKIFVLDGESTVSAVSADTGAILWKANVKNADRDRNGGFGGGVAVGGGKVFVSSGYRSMTALDANTGAVVWTQQVDAPIHGAPTVSGNRVFVVDVDSQLFAFDANTGAQDWTYRGIAEPARVMRASSPAVSGTTVVAPFASGQLVALSALNGQAVWEETLSRTSRTSALSEVRDVAGRPVISRGMVYGVSHSGVMSALDLRSGQPKWQLPVTGVNAPLPVGDAVFVVSKSGQLITANRDTGQIYWTRELNEGRERREGGFLTFGRRTLRPQWSGPLLASNRLVMVNSFGEAVAFDPKTGAAQTTLKLGAPAYIAPAAYNGALYVLTDNGQLICIR</sequence>
<name>A0A2X1BR89_BREVE</name>
<feature type="domain" description="Pyrrolo-quinoline quinone repeat" evidence="1">
    <location>
        <begin position="134"/>
        <end position="371"/>
    </location>
</feature>